<dbReference type="AlphaFoldDB" id="W1VB10"/>
<dbReference type="EMBL" id="AZLV01000926">
    <property type="protein sequence ID" value="ETJ02856.1"/>
    <property type="molecule type" value="Genomic_DNA"/>
</dbReference>
<evidence type="ECO:0000256" key="4">
    <source>
        <dbReference type="ARBA" id="ARBA00023136"/>
    </source>
</evidence>
<feature type="transmembrane region" description="Helical" evidence="6">
    <location>
        <begin position="117"/>
        <end position="139"/>
    </location>
</feature>
<organism evidence="8 9">
    <name type="scientific">Actinomyces urogenitalis DORA_12</name>
    <dbReference type="NCBI Taxonomy" id="1403939"/>
    <lineage>
        <taxon>Bacteria</taxon>
        <taxon>Bacillati</taxon>
        <taxon>Actinomycetota</taxon>
        <taxon>Actinomycetes</taxon>
        <taxon>Actinomycetales</taxon>
        <taxon>Actinomycetaceae</taxon>
        <taxon>Actinomyces</taxon>
    </lineage>
</organism>
<accession>W1VB10</accession>
<evidence type="ECO:0000256" key="5">
    <source>
        <dbReference type="SAM" id="MobiDB-lite"/>
    </source>
</evidence>
<feature type="transmembrane region" description="Helical" evidence="6">
    <location>
        <begin position="78"/>
        <end position="97"/>
    </location>
</feature>
<feature type="compositionally biased region" description="Low complexity" evidence="5">
    <location>
        <begin position="12"/>
        <end position="40"/>
    </location>
</feature>
<keyword evidence="3 6" id="KW-1133">Transmembrane helix</keyword>
<gene>
    <name evidence="8" type="ORF">Q605_AUC00926G0002</name>
</gene>
<evidence type="ECO:0000313" key="8">
    <source>
        <dbReference type="EMBL" id="ETJ02856.1"/>
    </source>
</evidence>
<keyword evidence="2 6" id="KW-0812">Transmembrane</keyword>
<feature type="region of interest" description="Disordered" evidence="5">
    <location>
        <begin position="1"/>
        <end position="43"/>
    </location>
</feature>
<proteinExistence type="predicted"/>
<sequence>MAQPPYPHNSSQPYGQQGYGQPQQPYGQPGYPQPYGQQPYNPNAKSKTAAALLAFFLGGFGAHSFYRGQMKRGAGHLALMILTVLLFIVGVVMAASHTDAYGQIADSEAVKVGGAVIMAYLVAGANSLWAFVEFIMILVSKDGSLR</sequence>
<evidence type="ECO:0000256" key="1">
    <source>
        <dbReference type="ARBA" id="ARBA00004141"/>
    </source>
</evidence>
<dbReference type="Pfam" id="PF05154">
    <property type="entry name" value="TM2"/>
    <property type="match status" value="1"/>
</dbReference>
<evidence type="ECO:0000256" key="3">
    <source>
        <dbReference type="ARBA" id="ARBA00022989"/>
    </source>
</evidence>
<protein>
    <submittedName>
        <fullName evidence="8">Putative membrane protein</fullName>
    </submittedName>
</protein>
<dbReference type="PATRIC" id="fig|1403939.3.peg.1452"/>
<evidence type="ECO:0000256" key="6">
    <source>
        <dbReference type="SAM" id="Phobius"/>
    </source>
</evidence>
<keyword evidence="4 6" id="KW-0472">Membrane</keyword>
<evidence type="ECO:0000256" key="2">
    <source>
        <dbReference type="ARBA" id="ARBA00022692"/>
    </source>
</evidence>
<name>W1VB10_9ACTO</name>
<feature type="domain" description="TM2" evidence="7">
    <location>
        <begin position="44"/>
        <end position="89"/>
    </location>
</feature>
<comment type="subcellular location">
    <subcellularLocation>
        <location evidence="1">Membrane</location>
        <topology evidence="1">Multi-pass membrane protein</topology>
    </subcellularLocation>
</comment>
<feature type="transmembrane region" description="Helical" evidence="6">
    <location>
        <begin position="48"/>
        <end position="66"/>
    </location>
</feature>
<comment type="caution">
    <text evidence="8">The sequence shown here is derived from an EMBL/GenBank/DDBJ whole genome shotgun (WGS) entry which is preliminary data.</text>
</comment>
<dbReference type="GO" id="GO:0016020">
    <property type="term" value="C:membrane"/>
    <property type="evidence" value="ECO:0007669"/>
    <property type="project" value="UniProtKB-SubCell"/>
</dbReference>
<dbReference type="InterPro" id="IPR007829">
    <property type="entry name" value="TM2"/>
</dbReference>
<evidence type="ECO:0000259" key="7">
    <source>
        <dbReference type="Pfam" id="PF05154"/>
    </source>
</evidence>
<reference evidence="8 9" key="1">
    <citation type="submission" date="2013-12" db="EMBL/GenBank/DDBJ databases">
        <title>A Varibaculum cambriense genome reconstructed from a premature infant gut community with otherwise low bacterial novelty that shifts toward anaerobic metabolism during the third week of life.</title>
        <authorList>
            <person name="Brown C.T."/>
            <person name="Sharon I."/>
            <person name="Thomas B.C."/>
            <person name="Castelle C.J."/>
            <person name="Morowitz M.J."/>
            <person name="Banfield J.F."/>
        </authorList>
    </citation>
    <scope>NUCLEOTIDE SEQUENCE [LARGE SCALE GENOMIC DNA]</scope>
    <source>
        <strain evidence="9">DORA_12</strain>
    </source>
</reference>
<dbReference type="Proteomes" id="UP000018852">
    <property type="component" value="Unassembled WGS sequence"/>
</dbReference>
<evidence type="ECO:0000313" key="9">
    <source>
        <dbReference type="Proteomes" id="UP000018852"/>
    </source>
</evidence>